<organism evidence="4 5">
    <name type="scientific">Paraglaciecola hydrolytica</name>
    <dbReference type="NCBI Taxonomy" id="1799789"/>
    <lineage>
        <taxon>Bacteria</taxon>
        <taxon>Pseudomonadati</taxon>
        <taxon>Pseudomonadota</taxon>
        <taxon>Gammaproteobacteria</taxon>
        <taxon>Alteromonadales</taxon>
        <taxon>Alteromonadaceae</taxon>
        <taxon>Paraglaciecola</taxon>
    </lineage>
</organism>
<evidence type="ECO:0000256" key="2">
    <source>
        <dbReference type="ARBA" id="ARBA00023054"/>
    </source>
</evidence>
<dbReference type="RefSeq" id="WP_068382294.1">
    <property type="nucleotide sequence ID" value="NZ_LSNE01000020.1"/>
</dbReference>
<comment type="caution">
    <text evidence="4">The sequence shown here is derived from an EMBL/GenBank/DDBJ whole genome shotgun (WGS) entry which is preliminary data.</text>
</comment>
<dbReference type="Gene3D" id="2.40.50.100">
    <property type="match status" value="1"/>
</dbReference>
<reference evidence="5" key="1">
    <citation type="submission" date="2016-02" db="EMBL/GenBank/DDBJ databases">
        <authorList>
            <person name="Schultz-Johansen M."/>
            <person name="Glaring M.A."/>
            <person name="Bech P.K."/>
            <person name="Stougaard P."/>
        </authorList>
    </citation>
    <scope>NUCLEOTIDE SEQUENCE [LARGE SCALE GENOMIC DNA]</scope>
    <source>
        <strain evidence="5">S66</strain>
    </source>
</reference>
<dbReference type="AlphaFoldDB" id="A0A148KKJ2"/>
<name>A0A148KKJ2_9ALTE</name>
<evidence type="ECO:0008006" key="6">
    <source>
        <dbReference type="Google" id="ProtNLM"/>
    </source>
</evidence>
<feature type="coiled-coil region" evidence="3">
    <location>
        <begin position="105"/>
        <end position="132"/>
    </location>
</feature>
<dbReference type="Proteomes" id="UP000070299">
    <property type="component" value="Unassembled WGS sequence"/>
</dbReference>
<dbReference type="Gene3D" id="2.40.30.170">
    <property type="match status" value="1"/>
</dbReference>
<gene>
    <name evidence="4" type="ORF">AX660_03350</name>
</gene>
<proteinExistence type="predicted"/>
<keyword evidence="2 3" id="KW-0175">Coiled coil</keyword>
<dbReference type="EMBL" id="LSNE01000020">
    <property type="protein sequence ID" value="KXI26816.1"/>
    <property type="molecule type" value="Genomic_DNA"/>
</dbReference>
<dbReference type="InterPro" id="IPR050465">
    <property type="entry name" value="UPF0194_transport"/>
</dbReference>
<dbReference type="OrthoDB" id="9806939at2"/>
<keyword evidence="5" id="KW-1185">Reference proteome</keyword>
<comment type="subcellular location">
    <subcellularLocation>
        <location evidence="1">Cell envelope</location>
    </subcellularLocation>
</comment>
<evidence type="ECO:0000313" key="5">
    <source>
        <dbReference type="Proteomes" id="UP000070299"/>
    </source>
</evidence>
<dbReference type="PANTHER" id="PTHR32347">
    <property type="entry name" value="EFFLUX SYSTEM COMPONENT YKNX-RELATED"/>
    <property type="match status" value="1"/>
</dbReference>
<evidence type="ECO:0000256" key="3">
    <source>
        <dbReference type="SAM" id="Coils"/>
    </source>
</evidence>
<sequence length="414" mass="45398">MDIKKTKPSSKGIARNQLFLLLAVVLLVLVIIAYQRGSAVSVSHEDILLADVQRGDVDITVNGFGILKSNKRQLITAQSPAIVKEIILKAGAIVESGSVIVQLENPDINQLVENAEQELSKAKANYRKLLLNNQRELLTEQAAIADIKTQLEAATLKRAARETLVKDGVVSKLDFIESQLLERQLENQLKISSQRMEQLLKVHAEALNIQQEESNLYQSNLITAQKKLDDLSIKAAFAGVLQRMDLELGQSIAAGSEVALIGSTDDLIAMINVAQSSAQQLSLKQKVRIDTYQQVITGHIVRINPVVFENTVEIEVVFDAEQPANVRPEQSISAEIIIESLSNILYVQRPAKVQAASKQFVYKLNQNKSEAELSAIGFGKQANRSIEIIEGAQAGDTLIISDLSNLDATHISIN</sequence>
<evidence type="ECO:0000313" key="4">
    <source>
        <dbReference type="EMBL" id="KXI26816.1"/>
    </source>
</evidence>
<protein>
    <recommendedName>
        <fullName evidence="6">RND transporter</fullName>
    </recommendedName>
</protein>
<dbReference type="Gene3D" id="2.40.420.20">
    <property type="match status" value="1"/>
</dbReference>
<dbReference type="PANTHER" id="PTHR32347:SF23">
    <property type="entry name" value="BLL5650 PROTEIN"/>
    <property type="match status" value="1"/>
</dbReference>
<dbReference type="GO" id="GO:0030313">
    <property type="term" value="C:cell envelope"/>
    <property type="evidence" value="ECO:0007669"/>
    <property type="project" value="UniProtKB-SubCell"/>
</dbReference>
<accession>A0A148KKJ2</accession>
<dbReference type="STRING" id="1799789.AX660_03350"/>
<evidence type="ECO:0000256" key="1">
    <source>
        <dbReference type="ARBA" id="ARBA00004196"/>
    </source>
</evidence>
<dbReference type="Gene3D" id="1.10.287.470">
    <property type="entry name" value="Helix hairpin bin"/>
    <property type="match status" value="1"/>
</dbReference>